<protein>
    <submittedName>
        <fullName evidence="7">Amino acid permease</fullName>
    </submittedName>
</protein>
<feature type="transmembrane region" description="Helical" evidence="5">
    <location>
        <begin position="217"/>
        <end position="240"/>
    </location>
</feature>
<keyword evidence="4 5" id="KW-0472">Membrane</keyword>
<feature type="transmembrane region" description="Helical" evidence="5">
    <location>
        <begin position="267"/>
        <end position="295"/>
    </location>
</feature>
<feature type="transmembrane region" description="Helical" evidence="5">
    <location>
        <begin position="12"/>
        <end position="34"/>
    </location>
</feature>
<evidence type="ECO:0000313" key="7">
    <source>
        <dbReference type="EMBL" id="KPV46038.1"/>
    </source>
</evidence>
<evidence type="ECO:0000256" key="2">
    <source>
        <dbReference type="ARBA" id="ARBA00022692"/>
    </source>
</evidence>
<dbReference type="Gene3D" id="1.20.1740.10">
    <property type="entry name" value="Amino acid/polyamine transporter I"/>
    <property type="match status" value="1"/>
</dbReference>
<feature type="transmembrane region" description="Helical" evidence="5">
    <location>
        <begin position="146"/>
        <end position="165"/>
    </location>
</feature>
<dbReference type="RefSeq" id="WP_054964410.1">
    <property type="nucleotide sequence ID" value="NZ_LJCQ01000319.1"/>
</dbReference>
<keyword evidence="3 5" id="KW-1133">Transmembrane helix</keyword>
<sequence>MQLKKTVTKKDAVMINLGAIIGAGIFVIIGLASYKAGPAVIISILFSGIIAMFTGLSFSEIARHVAKEGGVYEYAKSVVSPSVGFVGGWMWTFGNIIGISAVSLSFGSYFDELFGLNYNPVILAILCIITFMVLNIIGIKNSAKTITVLVIINVAVLIIFIFSGITKFSVSNFNDFIPHGYSGIITGTALIFFAFTGFSRVTTISDEVINPEKTIPFAIITSIIISSILYITVALVLLGLKPYYAYSTSSSPLTLAISSLKSRYLDIIISIGGVTATAGVTLTGILGTSRVLFAMGRDKELPEKIGYIDKFSTPDIAIVLSSLLGIIFLIFVSFGTIVEASNSSVLISYIIINFSAIVLYYELKKTSSGNGMIKSHYFLIIPILGISTIILIILFINQYSLMITSIILTVSVVYYAVKSRFYKGKPVPGHSEVRAFGRIMRFSKEFKRNKT</sequence>
<dbReference type="PATRIC" id="fig|507754.4.peg.74"/>
<reference evidence="7 8" key="1">
    <citation type="submission" date="2015-09" db="EMBL/GenBank/DDBJ databases">
        <title>Draft genome sequence of Acidiplasma aeolicum DSM 18409.</title>
        <authorList>
            <person name="Hemp J."/>
        </authorList>
    </citation>
    <scope>NUCLEOTIDE SEQUENCE [LARGE SCALE GENOMIC DNA]</scope>
    <source>
        <strain evidence="7 8">V</strain>
    </source>
</reference>
<feature type="transmembrane region" description="Helical" evidence="5">
    <location>
        <begin position="316"/>
        <end position="338"/>
    </location>
</feature>
<evidence type="ECO:0000256" key="4">
    <source>
        <dbReference type="ARBA" id="ARBA00023136"/>
    </source>
</evidence>
<accession>A0A0P9GXA0</accession>
<dbReference type="InterPro" id="IPR004841">
    <property type="entry name" value="AA-permease/SLC12A_dom"/>
</dbReference>
<dbReference type="EMBL" id="LJCQ01000319">
    <property type="protein sequence ID" value="KPV46038.1"/>
    <property type="molecule type" value="Genomic_DNA"/>
</dbReference>
<feature type="transmembrane region" description="Helical" evidence="5">
    <location>
        <begin position="83"/>
        <end position="106"/>
    </location>
</feature>
<evidence type="ECO:0000313" key="8">
    <source>
        <dbReference type="Proteomes" id="UP000050515"/>
    </source>
</evidence>
<dbReference type="Pfam" id="PF00324">
    <property type="entry name" value="AA_permease"/>
    <property type="match status" value="1"/>
</dbReference>
<dbReference type="GO" id="GO:0016020">
    <property type="term" value="C:membrane"/>
    <property type="evidence" value="ECO:0007669"/>
    <property type="project" value="UniProtKB-SubCell"/>
</dbReference>
<dbReference type="PIRSF" id="PIRSF006060">
    <property type="entry name" value="AA_transporter"/>
    <property type="match status" value="1"/>
</dbReference>
<comment type="subcellular location">
    <subcellularLocation>
        <location evidence="1">Membrane</location>
        <topology evidence="1">Multi-pass membrane protein</topology>
    </subcellularLocation>
</comment>
<feature type="transmembrane region" description="Helical" evidence="5">
    <location>
        <begin position="401"/>
        <end position="417"/>
    </location>
</feature>
<dbReference type="PANTHER" id="PTHR42770:SF7">
    <property type="entry name" value="MEMBRANE PROTEIN"/>
    <property type="match status" value="1"/>
</dbReference>
<evidence type="ECO:0000256" key="3">
    <source>
        <dbReference type="ARBA" id="ARBA00022989"/>
    </source>
</evidence>
<feature type="transmembrane region" description="Helical" evidence="5">
    <location>
        <begin position="177"/>
        <end position="196"/>
    </location>
</feature>
<dbReference type="PANTHER" id="PTHR42770">
    <property type="entry name" value="AMINO ACID TRANSPORTER-RELATED"/>
    <property type="match status" value="1"/>
</dbReference>
<feature type="transmembrane region" description="Helical" evidence="5">
    <location>
        <begin position="344"/>
        <end position="363"/>
    </location>
</feature>
<feature type="transmembrane region" description="Helical" evidence="5">
    <location>
        <begin position="40"/>
        <end position="62"/>
    </location>
</feature>
<name>A0A0P9GXA0_9ARCH</name>
<dbReference type="Proteomes" id="UP000050515">
    <property type="component" value="Unassembled WGS sequence"/>
</dbReference>
<comment type="caution">
    <text evidence="7">The sequence shown here is derived from an EMBL/GenBank/DDBJ whole genome shotgun (WGS) entry which is preliminary data.</text>
</comment>
<organism evidence="7 8">
    <name type="scientific">Acidiplasma aeolicum</name>
    <dbReference type="NCBI Taxonomy" id="507754"/>
    <lineage>
        <taxon>Archaea</taxon>
        <taxon>Methanobacteriati</taxon>
        <taxon>Thermoplasmatota</taxon>
        <taxon>Thermoplasmata</taxon>
        <taxon>Thermoplasmatales</taxon>
        <taxon>Ferroplasmaceae</taxon>
        <taxon>Acidiplasma</taxon>
    </lineage>
</organism>
<proteinExistence type="predicted"/>
<feature type="transmembrane region" description="Helical" evidence="5">
    <location>
        <begin position="118"/>
        <end position="139"/>
    </location>
</feature>
<dbReference type="InterPro" id="IPR050367">
    <property type="entry name" value="APC_superfamily"/>
</dbReference>
<dbReference type="AlphaFoldDB" id="A0A0P9GXA0"/>
<keyword evidence="2 5" id="KW-0812">Transmembrane</keyword>
<evidence type="ECO:0000256" key="1">
    <source>
        <dbReference type="ARBA" id="ARBA00004141"/>
    </source>
</evidence>
<dbReference type="GO" id="GO:0055085">
    <property type="term" value="P:transmembrane transport"/>
    <property type="evidence" value="ECO:0007669"/>
    <property type="project" value="InterPro"/>
</dbReference>
<feature type="transmembrane region" description="Helical" evidence="5">
    <location>
        <begin position="375"/>
        <end position="395"/>
    </location>
</feature>
<feature type="domain" description="Amino acid permease/ SLC12A" evidence="6">
    <location>
        <begin position="12"/>
        <end position="403"/>
    </location>
</feature>
<evidence type="ECO:0000259" key="6">
    <source>
        <dbReference type="Pfam" id="PF00324"/>
    </source>
</evidence>
<evidence type="ECO:0000256" key="5">
    <source>
        <dbReference type="SAM" id="Phobius"/>
    </source>
</evidence>
<gene>
    <name evidence="7" type="ORF">SE19_07265</name>
</gene>